<evidence type="ECO:0000313" key="2">
    <source>
        <dbReference type="Proteomes" id="UP000532311"/>
    </source>
</evidence>
<evidence type="ECO:0000313" key="1">
    <source>
        <dbReference type="EMBL" id="KAF5691587.1"/>
    </source>
</evidence>
<gene>
    <name evidence="1" type="ORF">FGLOB1_14583</name>
</gene>
<comment type="caution">
    <text evidence="1">The sequence shown here is derived from an EMBL/GenBank/DDBJ whole genome shotgun (WGS) entry which is preliminary data.</text>
</comment>
<dbReference type="Proteomes" id="UP000532311">
    <property type="component" value="Unassembled WGS sequence"/>
</dbReference>
<reference evidence="1 2" key="1">
    <citation type="submission" date="2020-05" db="EMBL/GenBank/DDBJ databases">
        <title>Identification and distribution of gene clusters putatively required for synthesis of sphingolipid metabolism inhibitors in phylogenetically diverse species of the filamentous fungus Fusarium.</title>
        <authorList>
            <person name="Kim H.-S."/>
            <person name="Busman M."/>
            <person name="Brown D.W."/>
            <person name="Divon H."/>
            <person name="Uhlig S."/>
            <person name="Proctor R.H."/>
        </authorList>
    </citation>
    <scope>NUCLEOTIDE SEQUENCE [LARGE SCALE GENOMIC DNA]</scope>
    <source>
        <strain evidence="1 2">NRRL 26131</strain>
    </source>
</reference>
<dbReference type="AlphaFoldDB" id="A0A8H6CTC6"/>
<name>A0A8H6CTC6_9HYPO</name>
<proteinExistence type="predicted"/>
<accession>A0A8H6CTC6</accession>
<sequence>MVRASVRSTRRGDMALNEVDKREDTIVAGEDGGLFGSLGSKYLFLFCAAKRHMVEQAGPIAKWARLWKDEVDAGRQADIPEDMSDPERAERVVRQLLCAVIEQSELGYATVEAKPTEDVVPQAHRETYWVLCQAFGWPKHDVVDVTERGEVPDYRRLPNRLREAMECPMERQDLSLFQTYVAAVYLQHLFSTVQYYRKELVVEQLYQKVGTLREITEAELVSRYSKRDDVESE</sequence>
<protein>
    <submittedName>
        <fullName evidence="1">Uncharacterized protein</fullName>
    </submittedName>
</protein>
<organism evidence="1 2">
    <name type="scientific">Fusarium globosum</name>
    <dbReference type="NCBI Taxonomy" id="78864"/>
    <lineage>
        <taxon>Eukaryota</taxon>
        <taxon>Fungi</taxon>
        <taxon>Dikarya</taxon>
        <taxon>Ascomycota</taxon>
        <taxon>Pezizomycotina</taxon>
        <taxon>Sordariomycetes</taxon>
        <taxon>Hypocreomycetidae</taxon>
        <taxon>Hypocreales</taxon>
        <taxon>Nectriaceae</taxon>
        <taxon>Fusarium</taxon>
        <taxon>Fusarium fujikuroi species complex</taxon>
    </lineage>
</organism>
<keyword evidence="2" id="KW-1185">Reference proteome</keyword>
<dbReference type="EMBL" id="JAAQPF010001224">
    <property type="protein sequence ID" value="KAF5691587.1"/>
    <property type="molecule type" value="Genomic_DNA"/>
</dbReference>